<reference evidence="2" key="1">
    <citation type="journal article" date="2012" name="PLoS ONE">
        <title>Gene sets for utilization of primary and secondary nutrition supplies in the distal gut of endangered iberian lynx.</title>
        <authorList>
            <person name="Alcaide M."/>
            <person name="Messina E."/>
            <person name="Richter M."/>
            <person name="Bargiela R."/>
            <person name="Peplies J."/>
            <person name="Huws S.A."/>
            <person name="Newbold C.J."/>
            <person name="Golyshin P.N."/>
            <person name="Simon M.A."/>
            <person name="Lopez G."/>
            <person name="Yakimov M.M."/>
            <person name="Ferrer M."/>
        </authorList>
    </citation>
    <scope>NUCLEOTIDE SEQUENCE</scope>
</reference>
<organism evidence="2">
    <name type="scientific">gut metagenome</name>
    <dbReference type="NCBI Taxonomy" id="749906"/>
    <lineage>
        <taxon>unclassified sequences</taxon>
        <taxon>metagenomes</taxon>
        <taxon>organismal metagenomes</taxon>
    </lineage>
</organism>
<dbReference type="EMBL" id="AMCI01006879">
    <property type="protein sequence ID" value="EJW93608.1"/>
    <property type="molecule type" value="Genomic_DNA"/>
</dbReference>
<protein>
    <submittedName>
        <fullName evidence="2">Uncharacterized protein</fullName>
    </submittedName>
</protein>
<keyword evidence="1" id="KW-1133">Transmembrane helix</keyword>
<comment type="caution">
    <text evidence="2">The sequence shown here is derived from an EMBL/GenBank/DDBJ whole genome shotgun (WGS) entry which is preliminary data.</text>
</comment>
<dbReference type="AlphaFoldDB" id="J9FGR0"/>
<keyword evidence="1" id="KW-0812">Transmembrane</keyword>
<accession>J9FGR0</accession>
<evidence type="ECO:0000256" key="1">
    <source>
        <dbReference type="SAM" id="Phobius"/>
    </source>
</evidence>
<evidence type="ECO:0000313" key="2">
    <source>
        <dbReference type="EMBL" id="EJW93608.1"/>
    </source>
</evidence>
<name>J9FGR0_9ZZZZ</name>
<gene>
    <name evidence="2" type="ORF">EVA_18286</name>
</gene>
<proteinExistence type="predicted"/>
<feature type="transmembrane region" description="Helical" evidence="1">
    <location>
        <begin position="26"/>
        <end position="44"/>
    </location>
</feature>
<keyword evidence="1" id="KW-0472">Membrane</keyword>
<sequence>MFIGNSLMMFGIFLSIVFTNEGMDEWVAPAIMASIIGFIIVKIGSARH</sequence>